<sequence length="616" mass="64583">MNILNSITVSRKLAMAFGAMILTLVIVAAVVVSNLQVVEAARRDNDQSHRAIAAIGAANFYTLRQENSFRGLLLSGDAYYSERVRKHRASLKATLAKLRELEAGSPEDLKLIDDAEAAADIWWRDIVEAGELLAADPATHAQAVAMVSSDGIADTKIAPLETALETLQKREDARLAERSARMEAAALQLKLALAIGLAAAALLGLVAWFSLTRAIAAPAKGLTVAMRKLAGGDNTVEIPATDRGDEIGLMAKAVLTFKEAAIEKIRLEGEARRQRDAAEAERASRLEAEAAAAREQSVVVDALAGGLERMAEGDLTFRIAVEFPGQYGKLKADFNAAMGQLQNAMTGVVQSVLAIRNGAAQISEAADNLSRRTEHQAASLEETAAAVKEIAGTVKRTADGAKTAANIVAEAKAAAQESGGVMQEATAAMAAIETSSSSIGQIIGVIDEIAFQTNLLALNAGVEAARAGEAGRGFAVVASEVRALAQRSADAAKEIKSLINSSATQVGTGVELVSRSGEVLDQIVARIAEIHGLVTEIAASAQQQASGVQEVNLAVQQMDSVTQQNAAMVEESTAASRAMAQDTDQLARIVSRFKIEERAAASRPQLEVVAARRGAA</sequence>
<dbReference type="InterPro" id="IPR007891">
    <property type="entry name" value="CHASE3"/>
</dbReference>
<evidence type="ECO:0000256" key="3">
    <source>
        <dbReference type="PROSITE-ProRule" id="PRU00284"/>
    </source>
</evidence>
<keyword evidence="4" id="KW-0812">Transmembrane</keyword>
<dbReference type="RefSeq" id="WP_377280382.1">
    <property type="nucleotide sequence ID" value="NZ_JBHRSI010000001.1"/>
</dbReference>
<dbReference type="Pfam" id="PF00015">
    <property type="entry name" value="MCPsignal"/>
    <property type="match status" value="1"/>
</dbReference>
<evidence type="ECO:0000256" key="2">
    <source>
        <dbReference type="ARBA" id="ARBA00029447"/>
    </source>
</evidence>
<dbReference type="SMART" id="SM00283">
    <property type="entry name" value="MA"/>
    <property type="match status" value="1"/>
</dbReference>
<keyword evidence="4" id="KW-1133">Transmembrane helix</keyword>
<evidence type="ECO:0000259" key="5">
    <source>
        <dbReference type="PROSITE" id="PS50111"/>
    </source>
</evidence>
<comment type="similarity">
    <text evidence="2">Belongs to the methyl-accepting chemotaxis (MCP) protein family.</text>
</comment>
<dbReference type="PANTHER" id="PTHR43531">
    <property type="entry name" value="PROTEIN ICFG"/>
    <property type="match status" value="1"/>
</dbReference>
<reference evidence="8" key="1">
    <citation type="journal article" date="2019" name="Int. J. Syst. Evol. Microbiol.">
        <title>The Global Catalogue of Microorganisms (GCM) 10K type strain sequencing project: providing services to taxonomists for standard genome sequencing and annotation.</title>
        <authorList>
            <consortium name="The Broad Institute Genomics Platform"/>
            <consortium name="The Broad Institute Genome Sequencing Center for Infectious Disease"/>
            <person name="Wu L."/>
            <person name="Ma J."/>
        </authorList>
    </citation>
    <scope>NUCLEOTIDE SEQUENCE [LARGE SCALE GENOMIC DNA]</scope>
    <source>
        <strain evidence="8">DFY28</strain>
    </source>
</reference>
<gene>
    <name evidence="7" type="ORF">ACFSC0_04100</name>
</gene>
<dbReference type="Pfam" id="PF00672">
    <property type="entry name" value="HAMP"/>
    <property type="match status" value="2"/>
</dbReference>
<feature type="transmembrane region" description="Helical" evidence="4">
    <location>
        <begin position="191"/>
        <end position="211"/>
    </location>
</feature>
<evidence type="ECO:0000313" key="7">
    <source>
        <dbReference type="EMBL" id="MFD1782566.1"/>
    </source>
</evidence>
<evidence type="ECO:0000256" key="1">
    <source>
        <dbReference type="ARBA" id="ARBA00022500"/>
    </source>
</evidence>
<dbReference type="PROSITE" id="PS50111">
    <property type="entry name" value="CHEMOTAXIS_TRANSDUC_2"/>
    <property type="match status" value="1"/>
</dbReference>
<dbReference type="EMBL" id="JBHUEY010000001">
    <property type="protein sequence ID" value="MFD1782566.1"/>
    <property type="molecule type" value="Genomic_DNA"/>
</dbReference>
<dbReference type="SMART" id="SM00304">
    <property type="entry name" value="HAMP"/>
    <property type="match status" value="2"/>
</dbReference>
<feature type="transmembrane region" description="Helical" evidence="4">
    <location>
        <begin position="13"/>
        <end position="35"/>
    </location>
</feature>
<dbReference type="Proteomes" id="UP001597237">
    <property type="component" value="Unassembled WGS sequence"/>
</dbReference>
<accession>A0ABW4MXR9</accession>
<dbReference type="PANTHER" id="PTHR43531:SF11">
    <property type="entry name" value="METHYL-ACCEPTING CHEMOTAXIS PROTEIN 3"/>
    <property type="match status" value="1"/>
</dbReference>
<evidence type="ECO:0000313" key="8">
    <source>
        <dbReference type="Proteomes" id="UP001597237"/>
    </source>
</evidence>
<dbReference type="Pfam" id="PF05227">
    <property type="entry name" value="CHASE3"/>
    <property type="match status" value="1"/>
</dbReference>
<dbReference type="Gene3D" id="6.10.340.10">
    <property type="match status" value="1"/>
</dbReference>
<dbReference type="InterPro" id="IPR004090">
    <property type="entry name" value="Chemotax_Me-accpt_rcpt"/>
</dbReference>
<comment type="caution">
    <text evidence="7">The sequence shown here is derived from an EMBL/GenBank/DDBJ whole genome shotgun (WGS) entry which is preliminary data.</text>
</comment>
<dbReference type="InterPro" id="IPR004089">
    <property type="entry name" value="MCPsignal_dom"/>
</dbReference>
<dbReference type="PRINTS" id="PR00260">
    <property type="entry name" value="CHEMTRNSDUCR"/>
</dbReference>
<dbReference type="PROSITE" id="PS50885">
    <property type="entry name" value="HAMP"/>
    <property type="match status" value="2"/>
</dbReference>
<keyword evidence="8" id="KW-1185">Reference proteome</keyword>
<organism evidence="7 8">
    <name type="scientific">Phenylobacterium terrae</name>
    <dbReference type="NCBI Taxonomy" id="2665495"/>
    <lineage>
        <taxon>Bacteria</taxon>
        <taxon>Pseudomonadati</taxon>
        <taxon>Pseudomonadota</taxon>
        <taxon>Alphaproteobacteria</taxon>
        <taxon>Caulobacterales</taxon>
        <taxon>Caulobacteraceae</taxon>
        <taxon>Phenylobacterium</taxon>
    </lineage>
</organism>
<keyword evidence="3" id="KW-0807">Transducer</keyword>
<dbReference type="SUPFAM" id="SSF158472">
    <property type="entry name" value="HAMP domain-like"/>
    <property type="match status" value="1"/>
</dbReference>
<dbReference type="Gene3D" id="1.10.287.950">
    <property type="entry name" value="Methyl-accepting chemotaxis protein"/>
    <property type="match status" value="1"/>
</dbReference>
<proteinExistence type="inferred from homology"/>
<feature type="domain" description="HAMP" evidence="6">
    <location>
        <begin position="294"/>
        <end position="346"/>
    </location>
</feature>
<feature type="domain" description="Methyl-accepting transducer" evidence="5">
    <location>
        <begin position="351"/>
        <end position="580"/>
    </location>
</feature>
<evidence type="ECO:0000256" key="4">
    <source>
        <dbReference type="SAM" id="Phobius"/>
    </source>
</evidence>
<name>A0ABW4MXR9_9CAUL</name>
<keyword evidence="1" id="KW-0145">Chemotaxis</keyword>
<keyword evidence="4" id="KW-0472">Membrane</keyword>
<evidence type="ECO:0000259" key="6">
    <source>
        <dbReference type="PROSITE" id="PS50885"/>
    </source>
</evidence>
<protein>
    <submittedName>
        <fullName evidence="7">Methyl-accepting chemotaxis protein</fullName>
    </submittedName>
</protein>
<dbReference type="InterPro" id="IPR003660">
    <property type="entry name" value="HAMP_dom"/>
</dbReference>
<dbReference type="SUPFAM" id="SSF58104">
    <property type="entry name" value="Methyl-accepting chemotaxis protein (MCP) signaling domain"/>
    <property type="match status" value="1"/>
</dbReference>
<dbReference type="CDD" id="cd06225">
    <property type="entry name" value="HAMP"/>
    <property type="match status" value="1"/>
</dbReference>
<dbReference type="InterPro" id="IPR051310">
    <property type="entry name" value="MCP_chemotaxis"/>
</dbReference>
<dbReference type="CDD" id="cd11386">
    <property type="entry name" value="MCP_signal"/>
    <property type="match status" value="1"/>
</dbReference>
<feature type="domain" description="HAMP" evidence="6">
    <location>
        <begin position="213"/>
        <end position="266"/>
    </location>
</feature>